<dbReference type="Proteomes" id="UP000324748">
    <property type="component" value="Unassembled WGS sequence"/>
</dbReference>
<feature type="compositionally biased region" description="Basic and acidic residues" evidence="1">
    <location>
        <begin position="12"/>
        <end position="22"/>
    </location>
</feature>
<name>A0A5B0MBQ0_PUCGR</name>
<evidence type="ECO:0000313" key="3">
    <source>
        <dbReference type="Proteomes" id="UP000324748"/>
    </source>
</evidence>
<reference evidence="2 3" key="1">
    <citation type="submission" date="2019-05" db="EMBL/GenBank/DDBJ databases">
        <title>Emergence of the Ug99 lineage of the wheat stem rust pathogen through somatic hybridization.</title>
        <authorList>
            <person name="Li F."/>
            <person name="Upadhyaya N.M."/>
            <person name="Sperschneider J."/>
            <person name="Matny O."/>
            <person name="Nguyen-Phuc H."/>
            <person name="Mago R."/>
            <person name="Raley C."/>
            <person name="Miller M.E."/>
            <person name="Silverstein K.A.T."/>
            <person name="Henningsen E."/>
            <person name="Hirsch C.D."/>
            <person name="Visser B."/>
            <person name="Pretorius Z.A."/>
            <person name="Steffenson B.J."/>
            <person name="Schwessinger B."/>
            <person name="Dodds P.N."/>
            <person name="Figueroa M."/>
        </authorList>
    </citation>
    <scope>NUCLEOTIDE SEQUENCE [LARGE SCALE GENOMIC DNA]</scope>
    <source>
        <strain evidence="2">21-0</strain>
    </source>
</reference>
<evidence type="ECO:0000313" key="2">
    <source>
        <dbReference type="EMBL" id="KAA1073716.1"/>
    </source>
</evidence>
<gene>
    <name evidence="2" type="ORF">PGT21_023377</name>
</gene>
<evidence type="ECO:0000256" key="1">
    <source>
        <dbReference type="SAM" id="MobiDB-lite"/>
    </source>
</evidence>
<feature type="region of interest" description="Disordered" evidence="1">
    <location>
        <begin position="1"/>
        <end position="23"/>
    </location>
</feature>
<keyword evidence="3" id="KW-1185">Reference proteome</keyword>
<proteinExistence type="predicted"/>
<accession>A0A5B0MBQ0</accession>
<feature type="region of interest" description="Disordered" evidence="1">
    <location>
        <begin position="134"/>
        <end position="154"/>
    </location>
</feature>
<dbReference type="OrthoDB" id="10371054at2759"/>
<dbReference type="EMBL" id="VSWC01000158">
    <property type="protein sequence ID" value="KAA1073716.1"/>
    <property type="molecule type" value="Genomic_DNA"/>
</dbReference>
<organism evidence="2 3">
    <name type="scientific">Puccinia graminis f. sp. tritici</name>
    <dbReference type="NCBI Taxonomy" id="56615"/>
    <lineage>
        <taxon>Eukaryota</taxon>
        <taxon>Fungi</taxon>
        <taxon>Dikarya</taxon>
        <taxon>Basidiomycota</taxon>
        <taxon>Pucciniomycotina</taxon>
        <taxon>Pucciniomycetes</taxon>
        <taxon>Pucciniales</taxon>
        <taxon>Pucciniaceae</taxon>
        <taxon>Puccinia</taxon>
    </lineage>
</organism>
<comment type="caution">
    <text evidence="2">The sequence shown here is derived from an EMBL/GenBank/DDBJ whole genome shotgun (WGS) entry which is preliminary data.</text>
</comment>
<dbReference type="AlphaFoldDB" id="A0A5B0MBQ0"/>
<sequence>MLKSYTPGALLAKRDRGTDKTRPIRGTNEISSLFFVVNSTKPSPSRCGAGGLVAHIDSTTADHQSTYNQDPLMWVLTEESVSRLRGPRVEHPPAGSASVHCRSLTPCALLFGAAADSLSAALLASLSAPPDDLGMDPWNDMWSPRKTVDRQELV</sequence>
<protein>
    <submittedName>
        <fullName evidence="2">Uncharacterized protein</fullName>
    </submittedName>
</protein>